<accession>A0ABV4WGQ1</accession>
<organism evidence="1 2">
    <name type="scientific">Floridaenema evergladense BLCC-F167</name>
    <dbReference type="NCBI Taxonomy" id="3153639"/>
    <lineage>
        <taxon>Bacteria</taxon>
        <taxon>Bacillati</taxon>
        <taxon>Cyanobacteriota</taxon>
        <taxon>Cyanophyceae</taxon>
        <taxon>Oscillatoriophycideae</taxon>
        <taxon>Aerosakkonematales</taxon>
        <taxon>Aerosakkonemataceae</taxon>
        <taxon>Floridanema</taxon>
        <taxon>Floridanema evergladense</taxon>
    </lineage>
</organism>
<gene>
    <name evidence="1" type="ORF">ACE1CA_06945</name>
</gene>
<proteinExistence type="predicted"/>
<name>A0ABV4WGQ1_9CYAN</name>
<comment type="caution">
    <text evidence="1">The sequence shown here is derived from an EMBL/GenBank/DDBJ whole genome shotgun (WGS) entry which is preliminary data.</text>
</comment>
<evidence type="ECO:0000313" key="2">
    <source>
        <dbReference type="Proteomes" id="UP001576780"/>
    </source>
</evidence>
<evidence type="ECO:0000313" key="1">
    <source>
        <dbReference type="EMBL" id="MFB2834254.1"/>
    </source>
</evidence>
<dbReference type="RefSeq" id="WP_413276696.1">
    <property type="nucleotide sequence ID" value="NZ_JBHFNT010000058.1"/>
</dbReference>
<sequence>MLTQISFTKVVNRADFKLVDVGIELAESAILQSNNEDLVRLERIHEFGAKRERRLKVIIPAVWCDVTGAEVIDSRAFKKARSDYRRLTGK</sequence>
<protein>
    <submittedName>
        <fullName evidence="1">Uncharacterized protein</fullName>
    </submittedName>
</protein>
<keyword evidence="2" id="KW-1185">Reference proteome</keyword>
<dbReference type="Proteomes" id="UP001576780">
    <property type="component" value="Unassembled WGS sequence"/>
</dbReference>
<dbReference type="EMBL" id="JBHFNT010000058">
    <property type="protein sequence ID" value="MFB2834254.1"/>
    <property type="molecule type" value="Genomic_DNA"/>
</dbReference>
<reference evidence="1 2" key="1">
    <citation type="submission" date="2024-09" db="EMBL/GenBank/DDBJ databases">
        <title>Floridaenema gen nov. (Aerosakkonemataceae, Aerosakkonematales ord. nov., Cyanobacteria) from benthic tropical and subtropical fresh waters, with the description of four new species.</title>
        <authorList>
            <person name="Moretto J.A."/>
            <person name="Berthold D.E."/>
            <person name="Lefler F.W."/>
            <person name="Huang I.-S."/>
            <person name="Laughinghouse H. IV."/>
        </authorList>
    </citation>
    <scope>NUCLEOTIDE SEQUENCE [LARGE SCALE GENOMIC DNA]</scope>
    <source>
        <strain evidence="1 2">BLCC-F167</strain>
    </source>
</reference>